<organism evidence="9 10">
    <name type="scientific">Corynebacterium lujinxingii</name>
    <dbReference type="NCBI Taxonomy" id="2763010"/>
    <lineage>
        <taxon>Bacteria</taxon>
        <taxon>Bacillati</taxon>
        <taxon>Actinomycetota</taxon>
        <taxon>Actinomycetes</taxon>
        <taxon>Mycobacteriales</taxon>
        <taxon>Corynebacteriaceae</taxon>
        <taxon>Corynebacterium</taxon>
    </lineage>
</organism>
<keyword evidence="5 6" id="KW-0472">Membrane</keyword>
<feature type="transmembrane region" description="Helical" evidence="6">
    <location>
        <begin position="45"/>
        <end position="65"/>
    </location>
</feature>
<dbReference type="EMBL" id="JACMYE010000008">
    <property type="protein sequence ID" value="MBC3179635.1"/>
    <property type="molecule type" value="Genomic_DNA"/>
</dbReference>
<keyword evidence="2" id="KW-1003">Cell membrane</keyword>
<evidence type="ECO:0000256" key="6">
    <source>
        <dbReference type="SAM" id="Phobius"/>
    </source>
</evidence>
<dbReference type="Pfam" id="PF07690">
    <property type="entry name" value="MFS_1"/>
    <property type="match status" value="1"/>
</dbReference>
<protein>
    <submittedName>
        <fullName evidence="9">MFS transporter</fullName>
    </submittedName>
</protein>
<keyword evidence="4 6" id="KW-1133">Transmembrane helix</keyword>
<feature type="transmembrane region" description="Helical" evidence="6">
    <location>
        <begin position="290"/>
        <end position="309"/>
    </location>
</feature>
<dbReference type="PROSITE" id="PS50850">
    <property type="entry name" value="MFS"/>
    <property type="match status" value="1"/>
</dbReference>
<gene>
    <name evidence="8" type="ORF">H7348_10020</name>
    <name evidence="9" type="ORF">IAU68_01300</name>
</gene>
<sequence length="413" mass="42550">MNPLHPLTIPTYRQLFAAMVLTIFAQGAWALYLTMQTLDLGATPATLSGVVAWSGIGLLAGSLPAGVIADRFPNKSVIVGVLALNLAIATATSTAAILDFVTFWMLAVSAFISGASTAFFFPAYTALVPVLVDSDDLMAVNGLEGATRPLVGQALAPAVVGALIGASMPAAGGYLIAAAIGLGLLAALRLPTPTRAETEADADAAADSPITDLLDGFRYVSRTRWVRSSVLFAAVMGLVVTGPLEVLLPALMRSSHDNGPALYGAVLAALGAGGLVGSLLAGSWRTPERFLPAMVGVWALGCLPLSIPALTSNPWAIGAGLAFYGALIGIGMVIWGTVLQEHVPLEVLGRVASLDFFISIAFMPLSIALTGLFSRFIDSRTLFITAGLVPLATAALLLALGQLKMPQKTLAEA</sequence>
<dbReference type="RefSeq" id="WP_171193278.1">
    <property type="nucleotide sequence ID" value="NZ_CP061032.1"/>
</dbReference>
<dbReference type="PANTHER" id="PTHR23513">
    <property type="entry name" value="INTEGRAL MEMBRANE EFFLUX PROTEIN-RELATED"/>
    <property type="match status" value="1"/>
</dbReference>
<dbReference type="GO" id="GO:0005886">
    <property type="term" value="C:plasma membrane"/>
    <property type="evidence" value="ECO:0007669"/>
    <property type="project" value="UniProtKB-SubCell"/>
</dbReference>
<feature type="transmembrane region" description="Helical" evidence="6">
    <location>
        <begin position="315"/>
        <end position="339"/>
    </location>
</feature>
<feature type="transmembrane region" description="Helical" evidence="6">
    <location>
        <begin position="12"/>
        <end position="33"/>
    </location>
</feature>
<evidence type="ECO:0000313" key="10">
    <source>
        <dbReference type="Proteomes" id="UP000516235"/>
    </source>
</evidence>
<evidence type="ECO:0000256" key="3">
    <source>
        <dbReference type="ARBA" id="ARBA00022692"/>
    </source>
</evidence>
<keyword evidence="11" id="KW-1185">Reference proteome</keyword>
<dbReference type="InterPro" id="IPR020846">
    <property type="entry name" value="MFS_dom"/>
</dbReference>
<feature type="transmembrane region" description="Helical" evidence="6">
    <location>
        <begin position="103"/>
        <end position="124"/>
    </location>
</feature>
<evidence type="ECO:0000313" key="9">
    <source>
        <dbReference type="EMBL" id="QNP90461.1"/>
    </source>
</evidence>
<dbReference type="CDD" id="cd06173">
    <property type="entry name" value="MFS_MefA_like"/>
    <property type="match status" value="1"/>
</dbReference>
<dbReference type="KEGG" id="cluj:IAU68_01300"/>
<evidence type="ECO:0000256" key="1">
    <source>
        <dbReference type="ARBA" id="ARBA00004651"/>
    </source>
</evidence>
<proteinExistence type="predicted"/>
<feature type="transmembrane region" description="Helical" evidence="6">
    <location>
        <begin position="230"/>
        <end position="250"/>
    </location>
</feature>
<dbReference type="Proteomes" id="UP000642876">
    <property type="component" value="Unassembled WGS sequence"/>
</dbReference>
<feature type="transmembrane region" description="Helical" evidence="6">
    <location>
        <begin position="158"/>
        <end position="188"/>
    </location>
</feature>
<evidence type="ECO:0000256" key="4">
    <source>
        <dbReference type="ARBA" id="ARBA00022989"/>
    </source>
</evidence>
<comment type="subcellular location">
    <subcellularLocation>
        <location evidence="1">Cell membrane</location>
        <topology evidence="1">Multi-pass membrane protein</topology>
    </subcellularLocation>
</comment>
<dbReference type="Proteomes" id="UP000516235">
    <property type="component" value="Chromosome"/>
</dbReference>
<name>A0A7H0JZJ5_9CORY</name>
<dbReference type="AlphaFoldDB" id="A0A7H0JZJ5"/>
<evidence type="ECO:0000256" key="2">
    <source>
        <dbReference type="ARBA" id="ARBA00022475"/>
    </source>
</evidence>
<dbReference type="EMBL" id="CP061032">
    <property type="protein sequence ID" value="QNP90461.1"/>
    <property type="molecule type" value="Genomic_DNA"/>
</dbReference>
<accession>A0A7H0JZJ5</accession>
<evidence type="ECO:0000256" key="5">
    <source>
        <dbReference type="ARBA" id="ARBA00023136"/>
    </source>
</evidence>
<dbReference type="GO" id="GO:0022857">
    <property type="term" value="F:transmembrane transporter activity"/>
    <property type="evidence" value="ECO:0007669"/>
    <property type="project" value="InterPro"/>
</dbReference>
<dbReference type="Gene3D" id="1.20.1250.20">
    <property type="entry name" value="MFS general substrate transporter like domains"/>
    <property type="match status" value="1"/>
</dbReference>
<feature type="transmembrane region" description="Helical" evidence="6">
    <location>
        <begin position="262"/>
        <end position="283"/>
    </location>
</feature>
<dbReference type="InterPro" id="IPR036259">
    <property type="entry name" value="MFS_trans_sf"/>
</dbReference>
<feature type="transmembrane region" description="Helical" evidence="6">
    <location>
        <begin position="351"/>
        <end position="376"/>
    </location>
</feature>
<evidence type="ECO:0000313" key="8">
    <source>
        <dbReference type="EMBL" id="MBC3179635.1"/>
    </source>
</evidence>
<dbReference type="PANTHER" id="PTHR23513:SF11">
    <property type="entry name" value="STAPHYLOFERRIN A TRANSPORTER"/>
    <property type="match status" value="1"/>
</dbReference>
<reference evidence="10 11" key="1">
    <citation type="submission" date="2020-08" db="EMBL/GenBank/DDBJ databases">
        <title>novel species in genus Corynebacterium.</title>
        <authorList>
            <person name="Zhang G."/>
        </authorList>
    </citation>
    <scope>NUCLEOTIDE SEQUENCE [LARGE SCALE GENOMIC DNA]</scope>
    <source>
        <strain evidence="10 11">zg-917</strain>
        <strain evidence="9">Zg-917</strain>
    </source>
</reference>
<feature type="transmembrane region" description="Helical" evidence="6">
    <location>
        <begin position="77"/>
        <end position="98"/>
    </location>
</feature>
<dbReference type="InterPro" id="IPR011701">
    <property type="entry name" value="MFS"/>
</dbReference>
<dbReference type="SUPFAM" id="SSF103473">
    <property type="entry name" value="MFS general substrate transporter"/>
    <property type="match status" value="1"/>
</dbReference>
<keyword evidence="3 6" id="KW-0812">Transmembrane</keyword>
<evidence type="ECO:0000259" key="7">
    <source>
        <dbReference type="PROSITE" id="PS50850"/>
    </source>
</evidence>
<feature type="transmembrane region" description="Helical" evidence="6">
    <location>
        <begin position="382"/>
        <end position="400"/>
    </location>
</feature>
<evidence type="ECO:0000313" key="11">
    <source>
        <dbReference type="Proteomes" id="UP000642876"/>
    </source>
</evidence>
<feature type="domain" description="Major facilitator superfamily (MFS) profile" evidence="7">
    <location>
        <begin position="1"/>
        <end position="195"/>
    </location>
</feature>